<keyword evidence="3 10" id="KW-0808">Transferase</keyword>
<dbReference type="eggNOG" id="COG0344">
    <property type="taxonomic scope" value="Bacteria"/>
</dbReference>
<dbReference type="OrthoDB" id="9777124at2"/>
<feature type="transmembrane region" description="Helical" evidence="10">
    <location>
        <begin position="112"/>
        <end position="136"/>
    </location>
</feature>
<dbReference type="GO" id="GO:0008654">
    <property type="term" value="P:phospholipid biosynthetic process"/>
    <property type="evidence" value="ECO:0007669"/>
    <property type="project" value="UniProtKB-UniRule"/>
</dbReference>
<keyword evidence="2 10" id="KW-0444">Lipid biosynthesis</keyword>
<dbReference type="SMART" id="SM01207">
    <property type="entry name" value="G3P_acyltransf"/>
    <property type="match status" value="1"/>
</dbReference>
<evidence type="ECO:0000313" key="11">
    <source>
        <dbReference type="EMBL" id="EIJ71871.1"/>
    </source>
</evidence>
<accession>I3DJH8</accession>
<comment type="function">
    <text evidence="10">Catalyzes the transfer of an acyl group from acyl-phosphate (acyl-PO(4)) to glycerol-3-phosphate (G3P) to form lysophosphatidic acid (LPA). This enzyme utilizes acyl-phosphate as fatty acyl donor, but not acyl-CoA or acyl-ACP.</text>
</comment>
<sequence length="207" mass="22927">MSYFAIFYMLVTYLIGSISSAILICRLAGLPDPRKNGSNNPGATNVLRIGGRWAALAVLIFDVLKGMLPVWLGYRLGLTPFELGMVALSACLGHIFPIYFKFKGGKGVATAFGAIAPIGWGVAGAMLSTWLLVFLFSGYSSLSAVLAALLTPFFVWWFRPEFTFPVALVCCLLVYRHHENIQRLWRGQEDKVWSKFKKKVAESEPPK</sequence>
<evidence type="ECO:0000256" key="7">
    <source>
        <dbReference type="ARBA" id="ARBA00023136"/>
    </source>
</evidence>
<proteinExistence type="inferred from homology"/>
<evidence type="ECO:0000313" key="12">
    <source>
        <dbReference type="Proteomes" id="UP000006457"/>
    </source>
</evidence>
<evidence type="ECO:0000256" key="9">
    <source>
        <dbReference type="ARBA" id="ARBA00023264"/>
    </source>
</evidence>
<dbReference type="Pfam" id="PF02660">
    <property type="entry name" value="G3P_acyltransf"/>
    <property type="match status" value="1"/>
</dbReference>
<dbReference type="GO" id="GO:0043772">
    <property type="term" value="F:acyl-phosphate glycerol-3-phosphate acyltransferase activity"/>
    <property type="evidence" value="ECO:0007669"/>
    <property type="project" value="UniProtKB-UniRule"/>
</dbReference>
<comment type="catalytic activity">
    <reaction evidence="10">
        <text>an acyl phosphate + sn-glycerol 3-phosphate = a 1-acyl-sn-glycero-3-phosphate + phosphate</text>
        <dbReference type="Rhea" id="RHEA:34075"/>
        <dbReference type="ChEBI" id="CHEBI:43474"/>
        <dbReference type="ChEBI" id="CHEBI:57597"/>
        <dbReference type="ChEBI" id="CHEBI:57970"/>
        <dbReference type="ChEBI" id="CHEBI:59918"/>
        <dbReference type="EC" id="2.3.1.275"/>
    </reaction>
</comment>
<evidence type="ECO:0000256" key="2">
    <source>
        <dbReference type="ARBA" id="ARBA00022516"/>
    </source>
</evidence>
<keyword evidence="5 10" id="KW-1133">Transmembrane helix</keyword>
<name>I3DJH8_9PAST</name>
<dbReference type="RefSeq" id="WP_005758533.1">
    <property type="nucleotide sequence ID" value="NZ_AJSX01000004.1"/>
</dbReference>
<keyword evidence="4 10" id="KW-0812">Transmembrane</keyword>
<evidence type="ECO:0000256" key="8">
    <source>
        <dbReference type="ARBA" id="ARBA00023209"/>
    </source>
</evidence>
<dbReference type="PANTHER" id="PTHR30309:SF0">
    <property type="entry name" value="GLYCEROL-3-PHOSPHATE ACYLTRANSFERASE-RELATED"/>
    <property type="match status" value="1"/>
</dbReference>
<keyword evidence="11" id="KW-0012">Acyltransferase</keyword>
<keyword evidence="7 10" id="KW-0472">Membrane</keyword>
<keyword evidence="1 10" id="KW-1003">Cell membrane</keyword>
<dbReference type="InterPro" id="IPR003811">
    <property type="entry name" value="G3P_acylTferase_PlsY"/>
</dbReference>
<dbReference type="EMBL" id="AJSX01000004">
    <property type="protein sequence ID" value="EIJ71871.1"/>
    <property type="molecule type" value="Genomic_DNA"/>
</dbReference>
<dbReference type="UniPathway" id="UPA00085"/>
<dbReference type="NCBIfam" id="TIGR00023">
    <property type="entry name" value="glycerol-3-phosphate 1-O-acyltransferase PlsY"/>
    <property type="match status" value="1"/>
</dbReference>
<comment type="caution">
    <text evidence="11">The sequence shown here is derived from an EMBL/GenBank/DDBJ whole genome shotgun (WGS) entry which is preliminary data.</text>
</comment>
<evidence type="ECO:0000256" key="3">
    <source>
        <dbReference type="ARBA" id="ARBA00022679"/>
    </source>
</evidence>
<comment type="similarity">
    <text evidence="10">Belongs to the PlsY family.</text>
</comment>
<comment type="subunit">
    <text evidence="10">Probably interacts with PlsX.</text>
</comment>
<keyword evidence="6 10" id="KW-0443">Lipid metabolism</keyword>
<evidence type="ECO:0000256" key="10">
    <source>
        <dbReference type="HAMAP-Rule" id="MF_01043"/>
    </source>
</evidence>
<dbReference type="EC" id="2.3.1.275" evidence="10"/>
<dbReference type="Proteomes" id="UP000006457">
    <property type="component" value="Unassembled WGS sequence"/>
</dbReference>
<protein>
    <recommendedName>
        <fullName evidence="10">Glycerol-3-phosphate acyltransferase</fullName>
    </recommendedName>
    <alternativeName>
        <fullName evidence="10">Acyl-PO4 G3P acyltransferase</fullName>
    </alternativeName>
    <alternativeName>
        <fullName evidence="10">Acyl-phosphate--glycerol-3-phosphate acyltransferase</fullName>
    </alternativeName>
    <alternativeName>
        <fullName evidence="10">G3P acyltransferase</fullName>
        <shortName evidence="10">GPAT</shortName>
        <ecNumber evidence="10">2.3.1.275</ecNumber>
    </alternativeName>
    <alternativeName>
        <fullName evidence="10">Lysophosphatidic acid synthase</fullName>
        <shortName evidence="10">LPA synthase</shortName>
    </alternativeName>
</protein>
<dbReference type="AlphaFoldDB" id="I3DJH8"/>
<dbReference type="HAMAP" id="MF_01043">
    <property type="entry name" value="PlsY"/>
    <property type="match status" value="1"/>
</dbReference>
<feature type="transmembrane region" description="Helical" evidence="10">
    <location>
        <begin position="6"/>
        <end position="29"/>
    </location>
</feature>
<comment type="subcellular location">
    <subcellularLocation>
        <location evidence="10">Cell membrane</location>
        <topology evidence="10">Multi-pass membrane protein</topology>
    </subcellularLocation>
</comment>
<feature type="transmembrane region" description="Helical" evidence="10">
    <location>
        <begin position="156"/>
        <end position="175"/>
    </location>
</feature>
<evidence type="ECO:0000256" key="1">
    <source>
        <dbReference type="ARBA" id="ARBA00022475"/>
    </source>
</evidence>
<evidence type="ECO:0000256" key="6">
    <source>
        <dbReference type="ARBA" id="ARBA00023098"/>
    </source>
</evidence>
<comment type="pathway">
    <text evidence="10">Lipid metabolism; phospholipid metabolism.</text>
</comment>
<dbReference type="GO" id="GO:0005886">
    <property type="term" value="C:plasma membrane"/>
    <property type="evidence" value="ECO:0007669"/>
    <property type="project" value="UniProtKB-SubCell"/>
</dbReference>
<feature type="transmembrane region" description="Helical" evidence="10">
    <location>
        <begin position="83"/>
        <end position="100"/>
    </location>
</feature>
<reference evidence="11 12" key="1">
    <citation type="submission" date="2012-03" db="EMBL/GenBank/DDBJ databases">
        <authorList>
            <person name="Harkins D.M."/>
            <person name="Madupu R."/>
            <person name="Durkin A.S."/>
            <person name="Torralba M."/>
            <person name="Methe B."/>
            <person name="Sutton G.G."/>
            <person name="Nelson K.E."/>
        </authorList>
    </citation>
    <scope>NUCLEOTIDE SEQUENCE [LARGE SCALE GENOMIC DNA]</scope>
    <source>
        <strain evidence="11 12">CCUG 2042</strain>
    </source>
</reference>
<feature type="transmembrane region" description="Helical" evidence="10">
    <location>
        <begin position="50"/>
        <end position="71"/>
    </location>
</feature>
<keyword evidence="8 10" id="KW-0594">Phospholipid biosynthesis</keyword>
<evidence type="ECO:0000256" key="4">
    <source>
        <dbReference type="ARBA" id="ARBA00022692"/>
    </source>
</evidence>
<keyword evidence="12" id="KW-1185">Reference proteome</keyword>
<dbReference type="PANTHER" id="PTHR30309">
    <property type="entry name" value="INNER MEMBRANE PROTEIN YGIH"/>
    <property type="match status" value="1"/>
</dbReference>
<dbReference type="PATRIC" id="fig|1095749.3.peg.144"/>
<keyword evidence="9 10" id="KW-1208">Phospholipid metabolism</keyword>
<gene>
    <name evidence="10 11" type="primary">plsY</name>
    <name evidence="11" type="ORF">HMPREF1052_1126</name>
</gene>
<organism evidence="11 12">
    <name type="scientific">Pasteurella bettyae CCUG 2042</name>
    <dbReference type="NCBI Taxonomy" id="1095749"/>
    <lineage>
        <taxon>Bacteria</taxon>
        <taxon>Pseudomonadati</taxon>
        <taxon>Pseudomonadota</taxon>
        <taxon>Gammaproteobacteria</taxon>
        <taxon>Pasteurellales</taxon>
        <taxon>Pasteurellaceae</taxon>
        <taxon>Pasteurella</taxon>
    </lineage>
</organism>
<evidence type="ECO:0000256" key="5">
    <source>
        <dbReference type="ARBA" id="ARBA00022989"/>
    </source>
</evidence>